<dbReference type="PANTHER" id="PTHR30244:SF34">
    <property type="entry name" value="DTDP-4-AMINO-4,6-DIDEOXYGALACTOSE TRANSAMINASE"/>
    <property type="match status" value="1"/>
</dbReference>
<dbReference type="Gene3D" id="3.90.1150.10">
    <property type="entry name" value="Aspartate Aminotransferase, domain 1"/>
    <property type="match status" value="1"/>
</dbReference>
<dbReference type="CDD" id="cd00616">
    <property type="entry name" value="AHBA_syn"/>
    <property type="match status" value="1"/>
</dbReference>
<accession>A0A1F8CN03</accession>
<reference evidence="4 5" key="1">
    <citation type="journal article" date="2016" name="Nat. Commun.">
        <title>Thousands of microbial genomes shed light on interconnected biogeochemical processes in an aquifer system.</title>
        <authorList>
            <person name="Anantharaman K."/>
            <person name="Brown C.T."/>
            <person name="Hug L.A."/>
            <person name="Sharon I."/>
            <person name="Castelle C.J."/>
            <person name="Probst A.J."/>
            <person name="Thomas B.C."/>
            <person name="Singh A."/>
            <person name="Wilkins M.J."/>
            <person name="Karaoz U."/>
            <person name="Brodie E.L."/>
            <person name="Williams K.H."/>
            <person name="Hubbard S.S."/>
            <person name="Banfield J.F."/>
        </authorList>
    </citation>
    <scope>NUCLEOTIDE SEQUENCE [LARGE SCALE GENOMIC DNA]</scope>
</reference>
<evidence type="ECO:0000256" key="2">
    <source>
        <dbReference type="PIRSR" id="PIRSR000390-2"/>
    </source>
</evidence>
<feature type="active site" description="Proton acceptor" evidence="1">
    <location>
        <position position="185"/>
    </location>
</feature>
<dbReference type="GO" id="GO:0000271">
    <property type="term" value="P:polysaccharide biosynthetic process"/>
    <property type="evidence" value="ECO:0007669"/>
    <property type="project" value="TreeGrafter"/>
</dbReference>
<dbReference type="GO" id="GO:0008483">
    <property type="term" value="F:transaminase activity"/>
    <property type="evidence" value="ECO:0007669"/>
    <property type="project" value="TreeGrafter"/>
</dbReference>
<organism evidence="4 5">
    <name type="scientific">Candidatus Woesebacteria bacterium RIFOXYA1_FULL_43_9</name>
    <dbReference type="NCBI Taxonomy" id="1802534"/>
    <lineage>
        <taxon>Bacteria</taxon>
        <taxon>Candidatus Woeseibacteriota</taxon>
    </lineage>
</organism>
<dbReference type="EMBL" id="MGHU01000013">
    <property type="protein sequence ID" value="OGM77720.1"/>
    <property type="molecule type" value="Genomic_DNA"/>
</dbReference>
<evidence type="ECO:0000313" key="4">
    <source>
        <dbReference type="EMBL" id="OGM77720.1"/>
    </source>
</evidence>
<proteinExistence type="inferred from homology"/>
<dbReference type="InterPro" id="IPR015421">
    <property type="entry name" value="PyrdxlP-dep_Trfase_major"/>
</dbReference>
<gene>
    <name evidence="4" type="ORF">A2188_01945</name>
</gene>
<dbReference type="InterPro" id="IPR015422">
    <property type="entry name" value="PyrdxlP-dep_Trfase_small"/>
</dbReference>
<dbReference type="Pfam" id="PF01041">
    <property type="entry name" value="DegT_DnrJ_EryC1"/>
    <property type="match status" value="1"/>
</dbReference>
<dbReference type="InterPro" id="IPR015424">
    <property type="entry name" value="PyrdxlP-dep_Trfase"/>
</dbReference>
<comment type="caution">
    <text evidence="4">The sequence shown here is derived from an EMBL/GenBank/DDBJ whole genome shotgun (WGS) entry which is preliminary data.</text>
</comment>
<dbReference type="SUPFAM" id="SSF53383">
    <property type="entry name" value="PLP-dependent transferases"/>
    <property type="match status" value="1"/>
</dbReference>
<dbReference type="PANTHER" id="PTHR30244">
    <property type="entry name" value="TRANSAMINASE"/>
    <property type="match status" value="1"/>
</dbReference>
<evidence type="ECO:0000256" key="1">
    <source>
        <dbReference type="PIRSR" id="PIRSR000390-1"/>
    </source>
</evidence>
<protein>
    <submittedName>
        <fullName evidence="4">UDP-4-amino-4, 6-dideoxy-N-acetyl-beta-L-altrosamine transaminase</fullName>
    </submittedName>
</protein>
<evidence type="ECO:0000313" key="5">
    <source>
        <dbReference type="Proteomes" id="UP000179241"/>
    </source>
</evidence>
<dbReference type="PIRSF" id="PIRSF000390">
    <property type="entry name" value="PLP_StrS"/>
    <property type="match status" value="1"/>
</dbReference>
<dbReference type="Proteomes" id="UP000179241">
    <property type="component" value="Unassembled WGS sequence"/>
</dbReference>
<sequence>MKRKDFLVFGKPFIGEEEIKEVVATLRSGWWGTGPKTELFEKEFGDYVGSEHAISVNSATAGLHMALKGLGIGPGDEVITTPLTFVSTANVVIHCGATPVFADVNRETWNIDPVEVEKKITKKTKVILPVHLHGRPVEMDKITKLAKKYKLKVVEDAAHAAEAFYKGKKIGTIGDATVFSFYVTKNIACGEGGMITTDSKKLDRVMRVMRLHGLSRDAWKRYSVKHFSLYEAVMPGYKYNLTDIASSIGLHQLRRVEKNLKRRQEIWQMYNKAFANESFLTLPAPIDKDVRHAMHLYAILVDIKKLKVKRNVFVDKLIKENIGSGVHFFPIHLQPYYRKTYGYHRGDFPNAEYVGDRILSLPMGANLTDADVADVINAVKKVLHAL</sequence>
<keyword evidence="2 3" id="KW-0663">Pyridoxal phosphate</keyword>
<comment type="similarity">
    <text evidence="3">Belongs to the DegT/DnrJ/EryC1 family.</text>
</comment>
<evidence type="ECO:0000256" key="3">
    <source>
        <dbReference type="RuleBase" id="RU004508"/>
    </source>
</evidence>
<dbReference type="Gene3D" id="3.40.640.10">
    <property type="entry name" value="Type I PLP-dependent aspartate aminotransferase-like (Major domain)"/>
    <property type="match status" value="1"/>
</dbReference>
<feature type="modified residue" description="N6-(pyridoxal phosphate)lysine" evidence="2">
    <location>
        <position position="185"/>
    </location>
</feature>
<dbReference type="InterPro" id="IPR000653">
    <property type="entry name" value="DegT/StrS_aminotransferase"/>
</dbReference>
<dbReference type="GO" id="GO:0030170">
    <property type="term" value="F:pyridoxal phosphate binding"/>
    <property type="evidence" value="ECO:0007669"/>
    <property type="project" value="TreeGrafter"/>
</dbReference>
<dbReference type="AlphaFoldDB" id="A0A1F8CN03"/>
<name>A0A1F8CN03_9BACT</name>